<keyword evidence="6" id="KW-0663">Pyridoxal phosphate</keyword>
<evidence type="ECO:0000256" key="5">
    <source>
        <dbReference type="ARBA" id="ARBA00022679"/>
    </source>
</evidence>
<dbReference type="Gene3D" id="3.40.640.10">
    <property type="entry name" value="Type I PLP-dependent aspartate aminotransferase-like (Major domain)"/>
    <property type="match status" value="1"/>
</dbReference>
<dbReference type="InterPro" id="IPR015424">
    <property type="entry name" value="PyrdxlP-dep_Trfase"/>
</dbReference>
<dbReference type="SUPFAM" id="SSF53383">
    <property type="entry name" value="PLP-dependent transferases"/>
    <property type="match status" value="1"/>
</dbReference>
<dbReference type="GO" id="GO:0033585">
    <property type="term" value="P:L-phenylalanine biosynthetic process from chorismate via phenylpyruvate"/>
    <property type="evidence" value="ECO:0007669"/>
    <property type="project" value="TreeGrafter"/>
</dbReference>
<dbReference type="PANTHER" id="PTHR11879">
    <property type="entry name" value="ASPARTATE AMINOTRANSFERASE"/>
    <property type="match status" value="1"/>
</dbReference>
<dbReference type="PANTHER" id="PTHR11879:SF22">
    <property type="entry name" value="ASPARTATE AMINOTRANSFERASE, MITOCHONDRIAL"/>
    <property type="match status" value="1"/>
</dbReference>
<reference evidence="8" key="1">
    <citation type="submission" date="2007-04" db="EMBL/GenBank/DDBJ databases">
        <title>Complete sequence of chromosome of Rhodobacter sphaeroides ATCC 17025.</title>
        <authorList>
            <consortium name="US DOE Joint Genome Institute"/>
            <person name="Copeland A."/>
            <person name="Lucas S."/>
            <person name="Lapidus A."/>
            <person name="Barry K."/>
            <person name="Detter J.C."/>
            <person name="Glavina del Rio T."/>
            <person name="Hammon N."/>
            <person name="Israni S."/>
            <person name="Dalin E."/>
            <person name="Tice H."/>
            <person name="Pitluck S."/>
            <person name="Chertkov O."/>
            <person name="Brettin T."/>
            <person name="Bruce D."/>
            <person name="Han C."/>
            <person name="Schmutz J."/>
            <person name="Larimer F."/>
            <person name="Land M."/>
            <person name="Hauser L."/>
            <person name="Kyrpides N."/>
            <person name="Kim E."/>
            <person name="Richardson P."/>
            <person name="Mackenzie C."/>
            <person name="Choudhary M."/>
            <person name="Donohue T.J."/>
            <person name="Kaplan S."/>
        </authorList>
    </citation>
    <scope>NUCLEOTIDE SEQUENCE [LARGE SCALE GENOMIC DNA]</scope>
    <source>
        <strain evidence="8">ATCC 17025</strain>
    </source>
</reference>
<dbReference type="GO" id="GO:0030170">
    <property type="term" value="F:pyridoxal phosphate binding"/>
    <property type="evidence" value="ECO:0007669"/>
    <property type="project" value="InterPro"/>
</dbReference>
<dbReference type="KEGG" id="rsq:Rsph17025_0121"/>
<name>A4WNR8_CERS5</name>
<dbReference type="HOGENOM" id="CLU_032440_0_1_5"/>
<dbReference type="InterPro" id="IPR000796">
    <property type="entry name" value="Asp_trans"/>
</dbReference>
<dbReference type="EC" id="2.6.1.57" evidence="8"/>
<dbReference type="GO" id="GO:0004838">
    <property type="term" value="F:L-tyrosine-2-oxoglutarate transaminase activity"/>
    <property type="evidence" value="ECO:0007669"/>
    <property type="project" value="TreeGrafter"/>
</dbReference>
<sequence length="406" mass="44079">MTISRSRKDDDGMLTALKPQPADKILQLIQMFREDARADKIDLGVGVYKDPTGLTPVMRAVKAAEKRLWEVETTKTYTGLAGEPAYNAAMAKLILAGAVPSDRLASVATPGGTGAVRQALELIRMAAPDATVWISNPTWPNHLSIVKYLGIPMKEYRYFDVETGAVDFDGMMADLAQVKAGDVVLLHGCCHNPTGANPNPVQWLAICEALAKAGALPLIDLAYQGFGDGLEMDAAATRLLATRLPEVLIAASCSKNFGIYRERTGILMAIGDASAKATVQANLNFLNRQNYSFPPDHGARLVTMILEDEILTADWKSELEEVRLNMLTLRRQLADALQAETGSNRFGFVAEHRGMFSRLGLSPEQVEKLRMEHAVYMVGDSRLNIAGLNSTTVPVLAKAVAQVLRG</sequence>
<comment type="cofactor">
    <cofactor evidence="1">
        <name>pyridoxal 5'-phosphate</name>
        <dbReference type="ChEBI" id="CHEBI:597326"/>
    </cofactor>
</comment>
<feature type="domain" description="Aminotransferase class I/classII large" evidence="7">
    <location>
        <begin position="39"/>
        <end position="399"/>
    </location>
</feature>
<dbReference type="Gene3D" id="3.90.1150.10">
    <property type="entry name" value="Aspartate Aminotransferase, domain 1"/>
    <property type="match status" value="1"/>
</dbReference>
<protein>
    <submittedName>
        <fullName evidence="8">Aromatic amino acid aminotransferase</fullName>
        <ecNumber evidence="8">2.6.1.57</ecNumber>
    </submittedName>
</protein>
<dbReference type="InterPro" id="IPR015421">
    <property type="entry name" value="PyrdxlP-dep_Trfase_major"/>
</dbReference>
<evidence type="ECO:0000259" key="7">
    <source>
        <dbReference type="Pfam" id="PF00155"/>
    </source>
</evidence>
<dbReference type="InterPro" id="IPR015422">
    <property type="entry name" value="PyrdxlP-dep_Trfase_small"/>
</dbReference>
<evidence type="ECO:0000256" key="4">
    <source>
        <dbReference type="ARBA" id="ARBA00022576"/>
    </source>
</evidence>
<keyword evidence="5 8" id="KW-0808">Transferase</keyword>
<dbReference type="GO" id="GO:0005829">
    <property type="term" value="C:cytosol"/>
    <property type="evidence" value="ECO:0007669"/>
    <property type="project" value="TreeGrafter"/>
</dbReference>
<dbReference type="eggNOG" id="COG1448">
    <property type="taxonomic scope" value="Bacteria"/>
</dbReference>
<accession>A4WNR8</accession>
<organism evidence="8">
    <name type="scientific">Cereibacter sphaeroides (strain ATCC 17025 / ATH 2.4.3)</name>
    <name type="common">Rhodobacter sphaeroides</name>
    <dbReference type="NCBI Taxonomy" id="349102"/>
    <lineage>
        <taxon>Bacteria</taxon>
        <taxon>Pseudomonadati</taxon>
        <taxon>Pseudomonadota</taxon>
        <taxon>Alphaproteobacteria</taxon>
        <taxon>Rhodobacterales</taxon>
        <taxon>Paracoccaceae</taxon>
        <taxon>Cereibacter</taxon>
    </lineage>
</organism>
<dbReference type="Pfam" id="PF00155">
    <property type="entry name" value="Aminotran_1_2"/>
    <property type="match status" value="1"/>
</dbReference>
<dbReference type="PRINTS" id="PR00799">
    <property type="entry name" value="TRANSAMINASE"/>
</dbReference>
<dbReference type="STRING" id="349102.Rsph17025_0121"/>
<gene>
    <name evidence="8" type="ordered locus">Rsph17025_0121</name>
</gene>
<evidence type="ECO:0000256" key="3">
    <source>
        <dbReference type="ARBA" id="ARBA00011738"/>
    </source>
</evidence>
<dbReference type="AlphaFoldDB" id="A4WNR8"/>
<dbReference type="GO" id="GO:0004069">
    <property type="term" value="F:L-aspartate:2-oxoglutarate aminotransferase activity"/>
    <property type="evidence" value="ECO:0007669"/>
    <property type="project" value="TreeGrafter"/>
</dbReference>
<comment type="subunit">
    <text evidence="3">Homodimer.</text>
</comment>
<evidence type="ECO:0000256" key="2">
    <source>
        <dbReference type="ARBA" id="ARBA00007441"/>
    </source>
</evidence>
<dbReference type="EMBL" id="CP000661">
    <property type="protein sequence ID" value="ABP69032.1"/>
    <property type="molecule type" value="Genomic_DNA"/>
</dbReference>
<evidence type="ECO:0000256" key="6">
    <source>
        <dbReference type="ARBA" id="ARBA00022898"/>
    </source>
</evidence>
<dbReference type="GO" id="GO:0042802">
    <property type="term" value="F:identical protein binding"/>
    <property type="evidence" value="ECO:0007669"/>
    <property type="project" value="TreeGrafter"/>
</dbReference>
<dbReference type="NCBIfam" id="NF006719">
    <property type="entry name" value="PRK09257.1"/>
    <property type="match status" value="1"/>
</dbReference>
<evidence type="ECO:0000313" key="8">
    <source>
        <dbReference type="EMBL" id="ABP69032.1"/>
    </source>
</evidence>
<comment type="similarity">
    <text evidence="2">Belongs to the class-I pyridoxal-phosphate-dependent aminotransferase family.</text>
</comment>
<proteinExistence type="inferred from homology"/>
<evidence type="ECO:0000256" key="1">
    <source>
        <dbReference type="ARBA" id="ARBA00001933"/>
    </source>
</evidence>
<keyword evidence="4 8" id="KW-0032">Aminotransferase</keyword>
<dbReference type="CDD" id="cd00609">
    <property type="entry name" value="AAT_like"/>
    <property type="match status" value="1"/>
</dbReference>
<dbReference type="InterPro" id="IPR004839">
    <property type="entry name" value="Aminotransferase_I/II_large"/>
</dbReference>